<organism evidence="2 3">
    <name type="scientific">Sulfitobacter marinus</name>
    <dbReference type="NCBI Taxonomy" id="394264"/>
    <lineage>
        <taxon>Bacteria</taxon>
        <taxon>Pseudomonadati</taxon>
        <taxon>Pseudomonadota</taxon>
        <taxon>Alphaproteobacteria</taxon>
        <taxon>Rhodobacterales</taxon>
        <taxon>Roseobacteraceae</taxon>
        <taxon>Sulfitobacter</taxon>
    </lineage>
</organism>
<feature type="transmembrane region" description="Helical" evidence="1">
    <location>
        <begin position="43"/>
        <end position="62"/>
    </location>
</feature>
<reference evidence="3" key="1">
    <citation type="submission" date="2016-10" db="EMBL/GenBank/DDBJ databases">
        <authorList>
            <person name="Varghese N."/>
            <person name="Submissions S."/>
        </authorList>
    </citation>
    <scope>NUCLEOTIDE SEQUENCE [LARGE SCALE GENOMIC DNA]</scope>
    <source>
        <strain evidence="3">DSM 23422</strain>
    </source>
</reference>
<evidence type="ECO:0000313" key="2">
    <source>
        <dbReference type="EMBL" id="SFS47285.1"/>
    </source>
</evidence>
<feature type="transmembrane region" description="Helical" evidence="1">
    <location>
        <begin position="83"/>
        <end position="104"/>
    </location>
</feature>
<evidence type="ECO:0000256" key="1">
    <source>
        <dbReference type="SAM" id="Phobius"/>
    </source>
</evidence>
<dbReference type="InterPro" id="IPR046513">
    <property type="entry name" value="DUF6691"/>
</dbReference>
<proteinExistence type="predicted"/>
<gene>
    <name evidence="2" type="ORF">SAMN04488040_0491</name>
</gene>
<dbReference type="STRING" id="394264.SAMN04488040_0491"/>
<name>A0A1I6Q4N6_9RHOB</name>
<accession>A0A1I6Q4N6</accession>
<dbReference type="Proteomes" id="UP000199239">
    <property type="component" value="Unassembled WGS sequence"/>
</dbReference>
<keyword evidence="1" id="KW-0472">Membrane</keyword>
<dbReference type="EMBL" id="FPAJ01000001">
    <property type="protein sequence ID" value="SFS47285.1"/>
    <property type="molecule type" value="Genomic_DNA"/>
</dbReference>
<keyword evidence="1" id="KW-1133">Transmembrane helix</keyword>
<dbReference type="Pfam" id="PF20398">
    <property type="entry name" value="DUF6691"/>
    <property type="match status" value="1"/>
</dbReference>
<dbReference type="AlphaFoldDB" id="A0A1I6Q4N6"/>
<dbReference type="OrthoDB" id="9790409at2"/>
<sequence length="143" mass="14969">MRNLIAVVSGALFGIGLYLADMTNTVRVQGFLDFLGNWDPTLAFVMGGAIIPMAVAWAMTRNRKPLIGGAFPARPEPKFDRRLIVGAILFGMGWGLVGLCPGPAMASLSFGGIGGLVFFAAMLVGMRIAPKVSTLLDSKPAAG</sequence>
<feature type="transmembrane region" description="Helical" evidence="1">
    <location>
        <begin position="110"/>
        <end position="129"/>
    </location>
</feature>
<protein>
    <recommendedName>
        <fullName evidence="4">Sulphur transport domain-containing protein</fullName>
    </recommendedName>
</protein>
<evidence type="ECO:0000313" key="3">
    <source>
        <dbReference type="Proteomes" id="UP000199239"/>
    </source>
</evidence>
<keyword evidence="1" id="KW-0812">Transmembrane</keyword>
<evidence type="ECO:0008006" key="4">
    <source>
        <dbReference type="Google" id="ProtNLM"/>
    </source>
</evidence>
<dbReference type="RefSeq" id="WP_093914745.1">
    <property type="nucleotide sequence ID" value="NZ_FPAJ01000001.1"/>
</dbReference>
<keyword evidence="3" id="KW-1185">Reference proteome</keyword>